<evidence type="ECO:0000256" key="8">
    <source>
        <dbReference type="SAM" id="Phobius"/>
    </source>
</evidence>
<feature type="non-terminal residue" evidence="9">
    <location>
        <position position="402"/>
    </location>
</feature>
<keyword evidence="4 8" id="KW-0812">Transmembrane</keyword>
<keyword evidence="10" id="KW-1185">Reference proteome</keyword>
<keyword evidence="2" id="KW-0813">Transport</keyword>
<keyword evidence="5 8" id="KW-1133">Transmembrane helix</keyword>
<accession>M3AIS5</accession>
<feature type="transmembrane region" description="Helical" evidence="8">
    <location>
        <begin position="42"/>
        <end position="64"/>
    </location>
</feature>
<dbReference type="OrthoDB" id="1368at2759"/>
<dbReference type="GO" id="GO:0005254">
    <property type="term" value="F:chloride channel activity"/>
    <property type="evidence" value="ECO:0007669"/>
    <property type="project" value="InterPro"/>
</dbReference>
<dbReference type="GeneID" id="19330340"/>
<dbReference type="eggNOG" id="ENOG502RZS9">
    <property type="taxonomic scope" value="Eukaryota"/>
</dbReference>
<dbReference type="Proteomes" id="UP000016932">
    <property type="component" value="Unassembled WGS sequence"/>
</dbReference>
<evidence type="ECO:0000313" key="10">
    <source>
        <dbReference type="Proteomes" id="UP000016932"/>
    </source>
</evidence>
<evidence type="ECO:0000256" key="6">
    <source>
        <dbReference type="ARBA" id="ARBA00023065"/>
    </source>
</evidence>
<dbReference type="PANTHER" id="PTHR33281:SF19">
    <property type="entry name" value="VOLTAGE-DEPENDENT ANION CHANNEL-FORMING PROTEIN YNEE"/>
    <property type="match status" value="1"/>
</dbReference>
<evidence type="ECO:0000256" key="1">
    <source>
        <dbReference type="ARBA" id="ARBA00004651"/>
    </source>
</evidence>
<proteinExistence type="predicted"/>
<evidence type="ECO:0000256" key="5">
    <source>
        <dbReference type="ARBA" id="ARBA00022989"/>
    </source>
</evidence>
<evidence type="ECO:0000256" key="2">
    <source>
        <dbReference type="ARBA" id="ARBA00022448"/>
    </source>
</evidence>
<sequence>MFHQQSVHPVDIEDYFKGPRDTGRHSKWPSFMRMHGSILPKMIVPLSFVAAWATLITCISKLMHSLQVDSILLTMTGFVVGLALSFRSTTAYERYAEGRKYWAQLSLNARSLARLIWVHAQERHEESTELGKHDLLAKLAALQLINAFAVSLKHRLRFEPSIEYPDLAPLLSHLHTLAGDADQSMLHQRRVSKIKSIGQSLGIPMAEDNPRQLLKTSKDNLGNTPSEVIAYLASYIENIFQNKTLTISCHQGQAMNMLFNFSDVLAGCERVVNTPLPVAYSISIAQITYAYVFALPFQLVGRLHWVTIPGTIIAGYIILGLAQIGRELENPFGQDVNDLPLDSFCTEIANDIDTLTSTPPPLADKAWMLHSGSKLLWPLSNMEFQAWEKKSVAEIRAALKAK</sequence>
<name>M3AIS5_PSEFD</name>
<evidence type="ECO:0000256" key="4">
    <source>
        <dbReference type="ARBA" id="ARBA00022692"/>
    </source>
</evidence>
<reference evidence="9 10" key="1">
    <citation type="journal article" date="2012" name="PLoS Pathog.">
        <title>Diverse lifestyles and strategies of plant pathogenesis encoded in the genomes of eighteen Dothideomycetes fungi.</title>
        <authorList>
            <person name="Ohm R.A."/>
            <person name="Feau N."/>
            <person name="Henrissat B."/>
            <person name="Schoch C.L."/>
            <person name="Horwitz B.A."/>
            <person name="Barry K.W."/>
            <person name="Condon B.J."/>
            <person name="Copeland A.C."/>
            <person name="Dhillon B."/>
            <person name="Glaser F."/>
            <person name="Hesse C.N."/>
            <person name="Kosti I."/>
            <person name="LaButti K."/>
            <person name="Lindquist E.A."/>
            <person name="Lucas S."/>
            <person name="Salamov A.A."/>
            <person name="Bradshaw R.E."/>
            <person name="Ciuffetti L."/>
            <person name="Hamelin R.C."/>
            <person name="Kema G.H.J."/>
            <person name="Lawrence C."/>
            <person name="Scott J.A."/>
            <person name="Spatafora J.W."/>
            <person name="Turgeon B.G."/>
            <person name="de Wit P.J.G.M."/>
            <person name="Zhong S."/>
            <person name="Goodwin S.B."/>
            <person name="Grigoriev I.V."/>
        </authorList>
    </citation>
    <scope>NUCLEOTIDE SEQUENCE [LARGE SCALE GENOMIC DNA]</scope>
    <source>
        <strain evidence="9 10">CIRAD86</strain>
    </source>
</reference>
<dbReference type="AlphaFoldDB" id="M3AIS5"/>
<feature type="transmembrane region" description="Helical" evidence="8">
    <location>
        <begin position="278"/>
        <end position="297"/>
    </location>
</feature>
<keyword evidence="7 8" id="KW-0472">Membrane</keyword>
<dbReference type="RefSeq" id="XP_007932125.1">
    <property type="nucleotide sequence ID" value="XM_007933934.1"/>
</dbReference>
<evidence type="ECO:0000256" key="3">
    <source>
        <dbReference type="ARBA" id="ARBA00022475"/>
    </source>
</evidence>
<gene>
    <name evidence="9" type="ORF">MYCFIDRAFT_117628</name>
</gene>
<dbReference type="GO" id="GO:0005886">
    <property type="term" value="C:plasma membrane"/>
    <property type="evidence" value="ECO:0007669"/>
    <property type="project" value="UniProtKB-SubCell"/>
</dbReference>
<keyword evidence="6" id="KW-0406">Ion transport</keyword>
<feature type="transmembrane region" description="Helical" evidence="8">
    <location>
        <begin position="303"/>
        <end position="322"/>
    </location>
</feature>
<dbReference type="KEGG" id="pfj:MYCFIDRAFT_117628"/>
<evidence type="ECO:0000256" key="7">
    <source>
        <dbReference type="ARBA" id="ARBA00023136"/>
    </source>
</evidence>
<dbReference type="InterPro" id="IPR044669">
    <property type="entry name" value="YneE/VCCN1/2-like"/>
</dbReference>
<keyword evidence="3" id="KW-1003">Cell membrane</keyword>
<organism evidence="9 10">
    <name type="scientific">Pseudocercospora fijiensis (strain CIRAD86)</name>
    <name type="common">Black leaf streak disease fungus</name>
    <name type="synonym">Mycosphaerella fijiensis</name>
    <dbReference type="NCBI Taxonomy" id="383855"/>
    <lineage>
        <taxon>Eukaryota</taxon>
        <taxon>Fungi</taxon>
        <taxon>Dikarya</taxon>
        <taxon>Ascomycota</taxon>
        <taxon>Pezizomycotina</taxon>
        <taxon>Dothideomycetes</taxon>
        <taxon>Dothideomycetidae</taxon>
        <taxon>Mycosphaerellales</taxon>
        <taxon>Mycosphaerellaceae</taxon>
        <taxon>Pseudocercospora</taxon>
    </lineage>
</organism>
<feature type="transmembrane region" description="Helical" evidence="8">
    <location>
        <begin position="70"/>
        <end position="86"/>
    </location>
</feature>
<dbReference type="HOGENOM" id="CLU_029790_1_0_1"/>
<evidence type="ECO:0000313" key="9">
    <source>
        <dbReference type="EMBL" id="EME77367.1"/>
    </source>
</evidence>
<dbReference type="Pfam" id="PF25539">
    <property type="entry name" value="Bestrophin_2"/>
    <property type="match status" value="1"/>
</dbReference>
<dbReference type="VEuPathDB" id="FungiDB:MYCFIDRAFT_117628"/>
<comment type="subcellular location">
    <subcellularLocation>
        <location evidence="1">Cell membrane</location>
        <topology evidence="1">Multi-pass membrane protein</topology>
    </subcellularLocation>
</comment>
<dbReference type="EMBL" id="KB446566">
    <property type="protein sequence ID" value="EME77367.1"/>
    <property type="molecule type" value="Genomic_DNA"/>
</dbReference>
<dbReference type="PANTHER" id="PTHR33281">
    <property type="entry name" value="UPF0187 PROTEIN YNEE"/>
    <property type="match status" value="1"/>
</dbReference>
<protein>
    <submittedName>
        <fullName evidence="9">Uncharacterized protein</fullName>
    </submittedName>
</protein>